<evidence type="ECO:0000256" key="1">
    <source>
        <dbReference type="SAM" id="Coils"/>
    </source>
</evidence>
<dbReference type="Proteomes" id="UP001227230">
    <property type="component" value="Chromosome 3"/>
</dbReference>
<sequence>MRYIIFQHMKVCSLSEDFLLPYEMFITKIVKFFNVNLHQKSDGKKLKSFDTYNLALMHRMQFVHKKDGLWGRKSFVDLTEVDVPSNEVSSKEDDDNCDIKEGGTENEIAIRSQRGNERGVEVVIDHPSHTTRKKAESLDNLNAQINSIGTLLEEMALANDGRLKSLEQRIDRFEEEFKSGMEILRG</sequence>
<dbReference type="EMBL" id="CP126650">
    <property type="protein sequence ID" value="WJZ84238.1"/>
    <property type="molecule type" value="Genomic_DNA"/>
</dbReference>
<proteinExistence type="predicted"/>
<accession>A0ABY9BMQ5</accession>
<keyword evidence="3" id="KW-1185">Reference proteome</keyword>
<feature type="coiled-coil region" evidence="1">
    <location>
        <begin position="156"/>
        <end position="183"/>
    </location>
</feature>
<organism evidence="2 3">
    <name type="scientific">Vitis vinifera</name>
    <name type="common">Grape</name>
    <dbReference type="NCBI Taxonomy" id="29760"/>
    <lineage>
        <taxon>Eukaryota</taxon>
        <taxon>Viridiplantae</taxon>
        <taxon>Streptophyta</taxon>
        <taxon>Embryophyta</taxon>
        <taxon>Tracheophyta</taxon>
        <taxon>Spermatophyta</taxon>
        <taxon>Magnoliopsida</taxon>
        <taxon>eudicotyledons</taxon>
        <taxon>Gunneridae</taxon>
        <taxon>Pentapetalae</taxon>
        <taxon>rosids</taxon>
        <taxon>Vitales</taxon>
        <taxon>Vitaceae</taxon>
        <taxon>Viteae</taxon>
        <taxon>Vitis</taxon>
    </lineage>
</organism>
<name>A0ABY9BMQ5_VITVI</name>
<evidence type="ECO:0000313" key="3">
    <source>
        <dbReference type="Proteomes" id="UP001227230"/>
    </source>
</evidence>
<keyword evidence="1" id="KW-0175">Coiled coil</keyword>
<gene>
    <name evidence="2" type="ORF">VitviT2T_003852</name>
</gene>
<reference evidence="2 3" key="1">
    <citation type="journal article" date="2023" name="Hortic Res">
        <title>The complete reference genome for grapevine (Vitis vinifera L.) genetics and breeding.</title>
        <authorList>
            <person name="Shi X."/>
            <person name="Cao S."/>
            <person name="Wang X."/>
            <person name="Huang S."/>
            <person name="Wang Y."/>
            <person name="Liu Z."/>
            <person name="Liu W."/>
            <person name="Leng X."/>
            <person name="Peng Y."/>
            <person name="Wang N."/>
            <person name="Wang Y."/>
            <person name="Ma Z."/>
            <person name="Xu X."/>
            <person name="Zhang F."/>
            <person name="Xue H."/>
            <person name="Zhong H."/>
            <person name="Wang Y."/>
            <person name="Zhang K."/>
            <person name="Velt A."/>
            <person name="Avia K."/>
            <person name="Holtgrawe D."/>
            <person name="Grimplet J."/>
            <person name="Matus J.T."/>
            <person name="Ware D."/>
            <person name="Wu X."/>
            <person name="Wang H."/>
            <person name="Liu C."/>
            <person name="Fang Y."/>
            <person name="Rustenholz C."/>
            <person name="Cheng Z."/>
            <person name="Xiao H."/>
            <person name="Zhou Y."/>
        </authorList>
    </citation>
    <scope>NUCLEOTIDE SEQUENCE [LARGE SCALE GENOMIC DNA]</scope>
    <source>
        <strain evidence="3">cv. Pinot noir / PN40024</strain>
        <tissue evidence="2">Leaf</tissue>
    </source>
</reference>
<evidence type="ECO:0000313" key="2">
    <source>
        <dbReference type="EMBL" id="WJZ84238.1"/>
    </source>
</evidence>
<protein>
    <submittedName>
        <fullName evidence="2">Uncharacterized protein</fullName>
    </submittedName>
</protein>